<reference evidence="2" key="1">
    <citation type="journal article" date="2020" name="Nature">
        <title>Giant virus diversity and host interactions through global metagenomics.</title>
        <authorList>
            <person name="Schulz F."/>
            <person name="Roux S."/>
            <person name="Paez-Espino D."/>
            <person name="Jungbluth S."/>
            <person name="Walsh D.A."/>
            <person name="Denef V.J."/>
            <person name="McMahon K.D."/>
            <person name="Konstantinidis K.T."/>
            <person name="Eloe-Fadrosh E.A."/>
            <person name="Kyrpides N.C."/>
            <person name="Woyke T."/>
        </authorList>
    </citation>
    <scope>NUCLEOTIDE SEQUENCE</scope>
    <source>
        <strain evidence="2">GVMAG-M-3300009161-52</strain>
    </source>
</reference>
<dbReference type="EMBL" id="MN738982">
    <property type="protein sequence ID" value="QHT33986.1"/>
    <property type="molecule type" value="Genomic_DNA"/>
</dbReference>
<feature type="region of interest" description="Disordered" evidence="1">
    <location>
        <begin position="1"/>
        <end position="47"/>
    </location>
</feature>
<feature type="compositionally biased region" description="Basic residues" evidence="1">
    <location>
        <begin position="103"/>
        <end position="118"/>
    </location>
</feature>
<sequence>MVNRKTKKQSKTHTKSRSSKKSKCSSSRKSRSNSIVMKGGDDGRYVLPKSYFGKGTSGYHASGSAALAESGKNHNVSQGAIWGNGMLAGPNMYPGMSGGGCGCKRKSKRKSKKSKSSK</sequence>
<organism evidence="2">
    <name type="scientific">viral metagenome</name>
    <dbReference type="NCBI Taxonomy" id="1070528"/>
    <lineage>
        <taxon>unclassified sequences</taxon>
        <taxon>metagenomes</taxon>
        <taxon>organismal metagenomes</taxon>
    </lineage>
</organism>
<evidence type="ECO:0000313" key="2">
    <source>
        <dbReference type="EMBL" id="QHT33986.1"/>
    </source>
</evidence>
<protein>
    <submittedName>
        <fullName evidence="2">Uncharacterized protein</fullName>
    </submittedName>
</protein>
<accession>A0A6C0EXV2</accession>
<feature type="region of interest" description="Disordered" evidence="1">
    <location>
        <begin position="97"/>
        <end position="118"/>
    </location>
</feature>
<evidence type="ECO:0000256" key="1">
    <source>
        <dbReference type="SAM" id="MobiDB-lite"/>
    </source>
</evidence>
<proteinExistence type="predicted"/>
<dbReference type="AlphaFoldDB" id="A0A6C0EXV2"/>
<feature type="compositionally biased region" description="Basic residues" evidence="1">
    <location>
        <begin position="1"/>
        <end position="31"/>
    </location>
</feature>
<name>A0A6C0EXV2_9ZZZZ</name>